<dbReference type="AlphaFoldDB" id="A0A7J7JTS2"/>
<feature type="region of interest" description="Disordered" evidence="1">
    <location>
        <begin position="1"/>
        <end position="21"/>
    </location>
</feature>
<feature type="transmembrane region" description="Helical" evidence="2">
    <location>
        <begin position="72"/>
        <end position="94"/>
    </location>
</feature>
<evidence type="ECO:0000259" key="3">
    <source>
        <dbReference type="PROSITE" id="PS51390"/>
    </source>
</evidence>
<evidence type="ECO:0000313" key="4">
    <source>
        <dbReference type="EMBL" id="KAF6029772.1"/>
    </source>
</evidence>
<comment type="caution">
    <text evidence="4">The sequence shown here is derived from an EMBL/GenBank/DDBJ whole genome shotgun (WGS) entry which is preliminary data.</text>
</comment>
<accession>A0A7J7JTS2</accession>
<dbReference type="GO" id="GO:0030414">
    <property type="term" value="F:peptidase inhibitor activity"/>
    <property type="evidence" value="ECO:0007669"/>
    <property type="project" value="InterPro"/>
</dbReference>
<protein>
    <recommendedName>
        <fullName evidence="3">WAP domain-containing protein</fullName>
    </recommendedName>
</protein>
<proteinExistence type="predicted"/>
<keyword evidence="2" id="KW-1133">Transmembrane helix</keyword>
<keyword evidence="2" id="KW-0472">Membrane</keyword>
<keyword evidence="5" id="KW-1185">Reference proteome</keyword>
<feature type="transmembrane region" description="Helical" evidence="2">
    <location>
        <begin position="662"/>
        <end position="684"/>
    </location>
</feature>
<dbReference type="EMBL" id="VXIV02001787">
    <property type="protein sequence ID" value="KAF6029772.1"/>
    <property type="molecule type" value="Genomic_DNA"/>
</dbReference>
<dbReference type="OrthoDB" id="10068766at2759"/>
<name>A0A7J7JTS2_BUGNE</name>
<evidence type="ECO:0000313" key="5">
    <source>
        <dbReference type="Proteomes" id="UP000593567"/>
    </source>
</evidence>
<feature type="domain" description="WAP" evidence="3">
    <location>
        <begin position="4"/>
        <end position="56"/>
    </location>
</feature>
<keyword evidence="2" id="KW-0812">Transmembrane</keyword>
<dbReference type="GO" id="GO:0005576">
    <property type="term" value="C:extracellular region"/>
    <property type="evidence" value="ECO:0007669"/>
    <property type="project" value="InterPro"/>
</dbReference>
<evidence type="ECO:0000256" key="2">
    <source>
        <dbReference type="SAM" id="Phobius"/>
    </source>
</evidence>
<sequence>MTKKLNKDGQCPPVEPLTSGKKCSSARLCVNDNEGCSGLQKCCENACGGSYCGVGITVVDALIAAIGVPYSLLIPLLALCSLLYWHIVMTYPYYSIDFSSEVADDSQPNLCRITAYEASEDPEPISMNTGKVGSLFKEVDEADIPQTLKFNISSATKGCTWKKVVKEVEEEMKRHLIKPKMKILLKHKSPYFVDGDTHTLVVIIFPTKVQPNITLNENASRVITLQEDVPAEIEFPVTVSNPIDLTTKDLDASDNCLIQSEFGTDTITRYYEKIAQLTEQGNSEMGISVSFVSELEKEWASLVSRNEGLWEMISMMDGTQGSKTLKFEPERDYFGSFELEVKGWSGSLPVRTKDLSENSIRFTVKVPLNADDNQGIEVHEAVSSFFSDAENSLLGMCVIRAQESDLGWYEYKLAGSRTWVKIEIEDPNPGGKAFAAFNVKRIADDCGVTDLKDLRAELANADAGTLKERCSLYDHQCLLLPPDALVRYQPADDFLAWDFEEDKDNKAGDRLSITLPFCQECIDTDYVLSQAYMTGNAMKVNCKGVISSSPLVDDVCGVCGGDGKSCVDCNGDKDGDAIYNKCNICVGGKTNRVETEGVDCNGGCDNSYRQFANLDDGCYPSNMNVQKFIRREFCDGVWNSGAKLDDCGVCTGGKQGKLLMRIWMPAACAMAIVTLAAAVMLNLVGLKKKMIVATASSLKTLSSIKDAENLIFLPNLEMWMFLENLNFFILQVSDYSAKKGTFTLSYGAYEAAGTFTISCKFPEKGEDQPVSITATSKLTIYSFPTLSSITPSSADLDAIPSELTITGSGFQDTGSLYCFAECTITITKECMTLKVATFEATNPSYAVVCTVDILMLKLPDDQLSFSLVGPAPTFDSAEFVGGCRVVLTFSDTITEVDSCSDALSSQTVAKLGDSPECSVGGKYLKIKLGKSSSLSPDDSIEIKENRLRQRGTDSSANHVSGSRVVAASNEKSVKFEKLECPSSIGSCDSYTVKAKFQGGGCAELTYVWDIELNSDSTDGAVLSNLQDMKDKFQLVTTNQLELTADDMIAGHSYKISVHTTTLQGETSEQKSAIIERTVGDQPLQISLGGDIKDHDPSKPLTIGSQVSKSMCASLDLDGLAVC</sequence>
<organism evidence="4 5">
    <name type="scientific">Bugula neritina</name>
    <name type="common">Brown bryozoan</name>
    <name type="synonym">Sertularia neritina</name>
    <dbReference type="NCBI Taxonomy" id="10212"/>
    <lineage>
        <taxon>Eukaryota</taxon>
        <taxon>Metazoa</taxon>
        <taxon>Spiralia</taxon>
        <taxon>Lophotrochozoa</taxon>
        <taxon>Bryozoa</taxon>
        <taxon>Gymnolaemata</taxon>
        <taxon>Cheilostomatida</taxon>
        <taxon>Flustrina</taxon>
        <taxon>Buguloidea</taxon>
        <taxon>Bugulidae</taxon>
        <taxon>Bugula</taxon>
    </lineage>
</organism>
<gene>
    <name evidence="4" type="ORF">EB796_011920</name>
</gene>
<dbReference type="InterPro" id="IPR008197">
    <property type="entry name" value="WAP_dom"/>
</dbReference>
<dbReference type="PROSITE" id="PS51390">
    <property type="entry name" value="WAP"/>
    <property type="match status" value="1"/>
</dbReference>
<dbReference type="Proteomes" id="UP000593567">
    <property type="component" value="Unassembled WGS sequence"/>
</dbReference>
<reference evidence="4" key="1">
    <citation type="submission" date="2020-06" db="EMBL/GenBank/DDBJ databases">
        <title>Draft genome of Bugula neritina, a colonial animal packing powerful symbionts and potential medicines.</title>
        <authorList>
            <person name="Rayko M."/>
        </authorList>
    </citation>
    <scope>NUCLEOTIDE SEQUENCE [LARGE SCALE GENOMIC DNA]</scope>
    <source>
        <strain evidence="4">Kwan_BN1</strain>
    </source>
</reference>
<evidence type="ECO:0000256" key="1">
    <source>
        <dbReference type="SAM" id="MobiDB-lite"/>
    </source>
</evidence>